<accession>A0A6C0U4W1</accession>
<dbReference type="InterPro" id="IPR025641">
    <property type="entry name" value="DUF4340"/>
</dbReference>
<feature type="region of interest" description="Disordered" evidence="1">
    <location>
        <begin position="297"/>
        <end position="318"/>
    </location>
</feature>
<evidence type="ECO:0000313" key="3">
    <source>
        <dbReference type="EMBL" id="QIB65435.1"/>
    </source>
</evidence>
<dbReference type="AlphaFoldDB" id="A0A6C0U4W1"/>
<dbReference type="EMBL" id="CP048711">
    <property type="protein sequence ID" value="QIB65435.1"/>
    <property type="molecule type" value="Genomic_DNA"/>
</dbReference>
<evidence type="ECO:0000313" key="4">
    <source>
        <dbReference type="Proteomes" id="UP000477680"/>
    </source>
</evidence>
<evidence type="ECO:0000259" key="2">
    <source>
        <dbReference type="Pfam" id="PF14238"/>
    </source>
</evidence>
<gene>
    <name evidence="3" type="ORF">G3T16_08485</name>
</gene>
<reference evidence="3 4" key="1">
    <citation type="submission" date="2020-02" db="EMBL/GenBank/DDBJ databases">
        <title>Genome sequencing for Kineobactrum sp. M2.</title>
        <authorList>
            <person name="Park S.-J."/>
        </authorList>
    </citation>
    <scope>NUCLEOTIDE SEQUENCE [LARGE SCALE GENOMIC DNA]</scope>
    <source>
        <strain evidence="3 4">M2</strain>
    </source>
</reference>
<dbReference type="Pfam" id="PF14238">
    <property type="entry name" value="DUF4340"/>
    <property type="match status" value="1"/>
</dbReference>
<dbReference type="Proteomes" id="UP000477680">
    <property type="component" value="Chromosome"/>
</dbReference>
<dbReference type="KEGG" id="kim:G3T16_08485"/>
<protein>
    <submittedName>
        <fullName evidence="3">DUF4340 domain-containing protein</fullName>
    </submittedName>
</protein>
<keyword evidence="4" id="KW-1185">Reference proteome</keyword>
<proteinExistence type="predicted"/>
<name>A0A6C0U4W1_9GAMM</name>
<feature type="domain" description="DUF4340" evidence="2">
    <location>
        <begin position="69"/>
        <end position="234"/>
    </location>
</feature>
<dbReference type="RefSeq" id="WP_163494674.1">
    <property type="nucleotide sequence ID" value="NZ_CP048711.1"/>
</dbReference>
<evidence type="ECO:0000256" key="1">
    <source>
        <dbReference type="SAM" id="MobiDB-lite"/>
    </source>
</evidence>
<organism evidence="3 4">
    <name type="scientific">Kineobactrum salinum</name>
    <dbReference type="NCBI Taxonomy" id="2708301"/>
    <lineage>
        <taxon>Bacteria</taxon>
        <taxon>Pseudomonadati</taxon>
        <taxon>Pseudomonadota</taxon>
        <taxon>Gammaproteobacteria</taxon>
        <taxon>Cellvibrionales</taxon>
        <taxon>Halieaceae</taxon>
        <taxon>Kineobactrum</taxon>
    </lineage>
</organism>
<sequence>MNRITTPLLLMLLIQGVITAAVYWPRQPTVLADAVDGSLLSLEPAAITRIHIADDSGSEALLQRVDDGWRLPGLMNLPADPGQVQRLLQALTQQQAGFPVATSVAARQRFEVTSYLFQRQLTLLQDDTAVATVYLGTAPGYRKVHAREASENAIYRLDFNNFDAPAESSGWLDRRLLQIPAPRAITGPGFSLRRSGDDNWKSATGARPEARELEALLVSLRNLQVEGLAGEDEQRSLAASGPVFELDVVTDEEELKLAFFTLEQDYYLHDSRHELFFAISGYDFDRLNSLDAARLQGGSEMQPAPGHNGTTPEQDEKR</sequence>